<evidence type="ECO:0000313" key="2">
    <source>
        <dbReference type="Proteomes" id="UP000343370"/>
    </source>
</evidence>
<sequence length="56" mass="6605">MGQIKKGVWRRKKTLADFGQPKTCVECNKHKEIYMAYYCEACYRKALREKLDGMGE</sequence>
<dbReference type="EMBL" id="MN604230">
    <property type="protein sequence ID" value="QGF21773.1"/>
    <property type="molecule type" value="Genomic_DNA"/>
</dbReference>
<gene>
    <name evidence="1" type="ORF">Sam112_gp71</name>
</gene>
<dbReference type="Proteomes" id="UP000343370">
    <property type="component" value="Segment"/>
</dbReference>
<reference evidence="1 2" key="1">
    <citation type="submission" date="2019-10" db="EMBL/GenBank/DDBJ databases">
        <authorList>
            <person name="Kazantseva O."/>
            <person name="Piligrimova E."/>
            <person name="Shadrin A."/>
            <person name="Zagorodny V."/>
        </authorList>
    </citation>
    <scope>NUCLEOTIDE SEQUENCE [LARGE SCALE GENOMIC DNA]</scope>
</reference>
<keyword evidence="2" id="KW-1185">Reference proteome</keyword>
<accession>A0A5Q2F9H3</accession>
<evidence type="ECO:0000313" key="1">
    <source>
        <dbReference type="EMBL" id="QGF21773.1"/>
    </source>
</evidence>
<proteinExistence type="predicted"/>
<protein>
    <submittedName>
        <fullName evidence="1">Uncharacterized protein</fullName>
    </submittedName>
</protein>
<name>A0A5Q2F9H3_9CAUD</name>
<organism evidence="1 2">
    <name type="scientific">Bacillus phage vB_BcM_Sam112</name>
    <dbReference type="NCBI Taxonomy" id="2663324"/>
    <lineage>
        <taxon>Viruses</taxon>
        <taxon>Duplodnaviria</taxon>
        <taxon>Heunggongvirae</taxon>
        <taxon>Uroviricota</taxon>
        <taxon>Caudoviricetes</taxon>
        <taxon>Trautnerviridae</taxon>
        <taxon>Prospektnaukivirus</taxon>
        <taxon>Prospektnaukivirus sam112</taxon>
    </lineage>
</organism>